<dbReference type="InterPro" id="IPR018838">
    <property type="entry name" value="ZGRF1-like_N"/>
</dbReference>
<dbReference type="Pfam" id="PF10382">
    <property type="entry name" value="ZGRF1-like_N"/>
    <property type="match status" value="1"/>
</dbReference>
<dbReference type="VEuPathDB" id="MicrosporidiaDB:CWI38_0088p0010"/>
<name>A0A4Q9M465_9MICR</name>
<proteinExistence type="predicted"/>
<organism evidence="3 4">
    <name type="scientific">Hamiltosporidium tvaerminnensis</name>
    <dbReference type="NCBI Taxonomy" id="1176355"/>
    <lineage>
        <taxon>Eukaryota</taxon>
        <taxon>Fungi</taxon>
        <taxon>Fungi incertae sedis</taxon>
        <taxon>Microsporidia</taxon>
        <taxon>Dubosqiidae</taxon>
        <taxon>Hamiltosporidium</taxon>
    </lineage>
</organism>
<reference evidence="3 4" key="1">
    <citation type="submission" date="2017-12" db="EMBL/GenBank/DDBJ databases">
        <authorList>
            <person name="Pombert J.-F."/>
            <person name="Haag K.L."/>
            <person name="Ebert D."/>
        </authorList>
    </citation>
    <scope>NUCLEOTIDE SEQUENCE [LARGE SCALE GENOMIC DNA]</scope>
    <source>
        <strain evidence="3">IL-G-3</strain>
    </source>
</reference>
<dbReference type="Proteomes" id="UP000292282">
    <property type="component" value="Unassembled WGS sequence"/>
</dbReference>
<comment type="caution">
    <text evidence="3">The sequence shown here is derived from an EMBL/GenBank/DDBJ whole genome shotgun (WGS) entry which is preliminary data.</text>
</comment>
<evidence type="ECO:0000313" key="3">
    <source>
        <dbReference type="EMBL" id="TBU20326.1"/>
    </source>
</evidence>
<dbReference type="OrthoDB" id="2196121at2759"/>
<gene>
    <name evidence="3" type="ORF">CWI38_0088p0010</name>
</gene>
<keyword evidence="4" id="KW-1185">Reference proteome</keyword>
<evidence type="ECO:0000256" key="1">
    <source>
        <dbReference type="SAM" id="MobiDB-lite"/>
    </source>
</evidence>
<feature type="domain" description="5'-3' DNA helicase ZGRF1-like N-terminal" evidence="2">
    <location>
        <begin position="4"/>
        <end position="66"/>
    </location>
</feature>
<protein>
    <recommendedName>
        <fullName evidence="2">5'-3' DNA helicase ZGRF1-like N-terminal domain-containing protein</fullName>
    </recommendedName>
</protein>
<dbReference type="AlphaFoldDB" id="A0A4Q9M465"/>
<evidence type="ECO:0000259" key="2">
    <source>
        <dbReference type="Pfam" id="PF10382"/>
    </source>
</evidence>
<feature type="region of interest" description="Disordered" evidence="1">
    <location>
        <begin position="168"/>
        <end position="189"/>
    </location>
</feature>
<accession>A0A4Q9M465</accession>
<sequence>MIDCIYTKHIKQKSKKWLDGFFTHSNSILTLYNTEKKKIYSFRIKYIDNEIKTSMYLIYIDNIKQEDLKVEYNKEEDLKEENRVDDKKNIRVEYNRVDDKIENKIENKIDNKLENKEEDFKVKKYEFNNIINVKNNKPNLKNNKIIKEDNKINIKDTKIYKEDNKIEEQNAENKRKPRSNKEIINLMKK</sequence>
<evidence type="ECO:0000313" key="4">
    <source>
        <dbReference type="Proteomes" id="UP000292282"/>
    </source>
</evidence>
<dbReference type="EMBL" id="PITK01000088">
    <property type="protein sequence ID" value="TBU20326.1"/>
    <property type="molecule type" value="Genomic_DNA"/>
</dbReference>